<gene>
    <name evidence="1" type="ORF">EcWSU1_01261</name>
</gene>
<organism evidence="1 2">
    <name type="scientific">Enterobacter ludwigii</name>
    <dbReference type="NCBI Taxonomy" id="299767"/>
    <lineage>
        <taxon>Bacteria</taxon>
        <taxon>Pseudomonadati</taxon>
        <taxon>Pseudomonadota</taxon>
        <taxon>Gammaproteobacteria</taxon>
        <taxon>Enterobacterales</taxon>
        <taxon>Enterobacteriaceae</taxon>
        <taxon>Enterobacter</taxon>
        <taxon>Enterobacter cloacae complex</taxon>
    </lineage>
</organism>
<evidence type="ECO:0000313" key="2">
    <source>
        <dbReference type="Proteomes" id="UP000007838"/>
    </source>
</evidence>
<sequence>MVNGGAVSSRGRMMKRSFCIAFIIASVLVVRRDEPTVFIAFTMMAQDT</sequence>
<proteinExistence type="predicted"/>
<dbReference type="AlphaFoldDB" id="G8LF00"/>
<protein>
    <submittedName>
        <fullName evidence="1">Uncharacterized protein</fullName>
    </submittedName>
</protein>
<dbReference type="Proteomes" id="UP000007838">
    <property type="component" value="Chromosome"/>
</dbReference>
<dbReference type="HOGENOM" id="CLU_216303_0_0_6"/>
<dbReference type="KEGG" id="eec:EcWSU1_01261"/>
<name>G8LF00_9ENTR</name>
<dbReference type="EMBL" id="CP002886">
    <property type="protein sequence ID" value="AEW72700.1"/>
    <property type="molecule type" value="Genomic_DNA"/>
</dbReference>
<accession>G8LF00</accession>
<reference evidence="1 2" key="1">
    <citation type="journal article" date="2011" name="Stand. Genomic Sci.">
        <title>Complete genome of the onion pathogen Enterobacter cloacae EcWSU1.</title>
        <authorList>
            <person name="Humann J.L."/>
            <person name="Wildung M."/>
            <person name="Cheng C.H."/>
            <person name="Lee T."/>
            <person name="Stewart J.E."/>
            <person name="Drew J.C."/>
            <person name="Triplett E.W."/>
            <person name="Main D."/>
            <person name="Schroeder B.K."/>
        </authorList>
    </citation>
    <scope>NUCLEOTIDE SEQUENCE [LARGE SCALE GENOMIC DNA]</scope>
    <source>
        <strain evidence="1 2">EcWSU1</strain>
    </source>
</reference>
<evidence type="ECO:0000313" key="1">
    <source>
        <dbReference type="EMBL" id="AEW72700.1"/>
    </source>
</evidence>